<organism evidence="2 3">
    <name type="scientific">Peronospora matthiolae</name>
    <dbReference type="NCBI Taxonomy" id="2874970"/>
    <lineage>
        <taxon>Eukaryota</taxon>
        <taxon>Sar</taxon>
        <taxon>Stramenopiles</taxon>
        <taxon>Oomycota</taxon>
        <taxon>Peronosporomycetes</taxon>
        <taxon>Peronosporales</taxon>
        <taxon>Peronosporaceae</taxon>
        <taxon>Peronospora</taxon>
    </lineage>
</organism>
<evidence type="ECO:0000256" key="1">
    <source>
        <dbReference type="SAM" id="Phobius"/>
    </source>
</evidence>
<comment type="caution">
    <text evidence="2">The sequence shown here is derived from an EMBL/GenBank/DDBJ whole genome shotgun (WGS) entry which is preliminary data.</text>
</comment>
<evidence type="ECO:0000313" key="2">
    <source>
        <dbReference type="EMBL" id="CAK7930318.1"/>
    </source>
</evidence>
<keyword evidence="1" id="KW-0812">Transmembrane</keyword>
<name>A0AAV1U9I8_9STRA</name>
<dbReference type="EMBL" id="CAKLBY020000166">
    <property type="protein sequence ID" value="CAK7930318.1"/>
    <property type="molecule type" value="Genomic_DNA"/>
</dbReference>
<dbReference type="AlphaFoldDB" id="A0AAV1U9I8"/>
<sequence>MGEEIAMYRNKQKSNKAHEEIVVEASTFVAMGIHPVVLSAWETHEGIVAYV</sequence>
<gene>
    <name evidence="2" type="ORF">PM001_LOCUS15468</name>
</gene>
<feature type="transmembrane region" description="Helical" evidence="1">
    <location>
        <begin position="21"/>
        <end position="41"/>
    </location>
</feature>
<reference evidence="2" key="1">
    <citation type="submission" date="2024-01" db="EMBL/GenBank/DDBJ databases">
        <authorList>
            <person name="Webb A."/>
        </authorList>
    </citation>
    <scope>NUCLEOTIDE SEQUENCE</scope>
    <source>
        <strain evidence="2">Pm1</strain>
    </source>
</reference>
<accession>A0AAV1U9I8</accession>
<evidence type="ECO:0000313" key="3">
    <source>
        <dbReference type="Proteomes" id="UP001162060"/>
    </source>
</evidence>
<proteinExistence type="predicted"/>
<evidence type="ECO:0008006" key="4">
    <source>
        <dbReference type="Google" id="ProtNLM"/>
    </source>
</evidence>
<protein>
    <recommendedName>
        <fullName evidence="4">CHAT domain-containing protein</fullName>
    </recommendedName>
</protein>
<keyword evidence="1" id="KW-0472">Membrane</keyword>
<dbReference type="Proteomes" id="UP001162060">
    <property type="component" value="Unassembled WGS sequence"/>
</dbReference>
<keyword evidence="1" id="KW-1133">Transmembrane helix</keyword>